<evidence type="ECO:0000256" key="3">
    <source>
        <dbReference type="ARBA" id="ARBA00022781"/>
    </source>
</evidence>
<keyword evidence="2" id="KW-0813">Transport</keyword>
<accession>A0A1G2SM42</accession>
<comment type="caution">
    <text evidence="7">The sequence shown here is derived from an EMBL/GenBank/DDBJ whole genome shotgun (WGS) entry which is preliminary data.</text>
</comment>
<organism evidence="7 8">
    <name type="scientific">Candidatus Yonathbacteria bacterium RIFOXYD1_FULL_52_36</name>
    <dbReference type="NCBI Taxonomy" id="1802730"/>
    <lineage>
        <taxon>Bacteria</taxon>
        <taxon>Candidatus Yonathiibacteriota</taxon>
    </lineage>
</organism>
<evidence type="ECO:0000313" key="8">
    <source>
        <dbReference type="Proteomes" id="UP000178168"/>
    </source>
</evidence>
<comment type="subcellular location">
    <subcellularLocation>
        <location evidence="1">Membrane</location>
    </subcellularLocation>
</comment>
<dbReference type="AlphaFoldDB" id="A0A1G2SM42"/>
<evidence type="ECO:0000256" key="1">
    <source>
        <dbReference type="ARBA" id="ARBA00004370"/>
    </source>
</evidence>
<gene>
    <name evidence="7" type="ORF">A2591_02130</name>
</gene>
<reference evidence="7 8" key="1">
    <citation type="journal article" date="2016" name="Nat. Commun.">
        <title>Thousands of microbial genomes shed light on interconnected biogeochemical processes in an aquifer system.</title>
        <authorList>
            <person name="Anantharaman K."/>
            <person name="Brown C.T."/>
            <person name="Hug L.A."/>
            <person name="Sharon I."/>
            <person name="Castelle C.J."/>
            <person name="Probst A.J."/>
            <person name="Thomas B.C."/>
            <person name="Singh A."/>
            <person name="Wilkins M.J."/>
            <person name="Karaoz U."/>
            <person name="Brodie E.L."/>
            <person name="Williams K.H."/>
            <person name="Hubbard S.S."/>
            <person name="Banfield J.F."/>
        </authorList>
    </citation>
    <scope>NUCLEOTIDE SEQUENCE [LARGE SCALE GENOMIC DNA]</scope>
</reference>
<evidence type="ECO:0000256" key="5">
    <source>
        <dbReference type="ARBA" id="ARBA00023136"/>
    </source>
</evidence>
<dbReference type="Proteomes" id="UP000178168">
    <property type="component" value="Unassembled WGS sequence"/>
</dbReference>
<evidence type="ECO:0000256" key="4">
    <source>
        <dbReference type="ARBA" id="ARBA00023065"/>
    </source>
</evidence>
<dbReference type="STRING" id="1802730.A2591_02130"/>
<dbReference type="GO" id="GO:0016020">
    <property type="term" value="C:membrane"/>
    <property type="evidence" value="ECO:0007669"/>
    <property type="project" value="UniProtKB-SubCell"/>
</dbReference>
<sequence>MASLALDYARALASALDQKDSARAGEMIARFVALVRRRGHARLLPKIVTAFERDAHVRARANQAHVTVADEAVIKDQARSIAEHAQTIGVSSKDIAFTIDDTLITGYRIRTRDKIVDVSGKRALLEIYRRMVTT</sequence>
<evidence type="ECO:0000256" key="6">
    <source>
        <dbReference type="ARBA" id="ARBA00023310"/>
    </source>
</evidence>
<protein>
    <submittedName>
        <fullName evidence="7">Uncharacterized protein</fullName>
    </submittedName>
</protein>
<keyword evidence="6" id="KW-0066">ATP synthesis</keyword>
<proteinExistence type="predicted"/>
<name>A0A1G2SM42_9BACT</name>
<keyword evidence="4" id="KW-0406">Ion transport</keyword>
<dbReference type="Pfam" id="PF00213">
    <property type="entry name" value="OSCP"/>
    <property type="match status" value="1"/>
</dbReference>
<dbReference type="InterPro" id="IPR000711">
    <property type="entry name" value="ATPase_OSCP/dsu"/>
</dbReference>
<keyword evidence="3" id="KW-0375">Hydrogen ion transport</keyword>
<dbReference type="GO" id="GO:0046933">
    <property type="term" value="F:proton-transporting ATP synthase activity, rotational mechanism"/>
    <property type="evidence" value="ECO:0007669"/>
    <property type="project" value="InterPro"/>
</dbReference>
<evidence type="ECO:0000256" key="2">
    <source>
        <dbReference type="ARBA" id="ARBA00022448"/>
    </source>
</evidence>
<keyword evidence="5" id="KW-0472">Membrane</keyword>
<dbReference type="EMBL" id="MHUZ01000019">
    <property type="protein sequence ID" value="OHA85729.1"/>
    <property type="molecule type" value="Genomic_DNA"/>
</dbReference>
<evidence type="ECO:0000313" key="7">
    <source>
        <dbReference type="EMBL" id="OHA85729.1"/>
    </source>
</evidence>